<gene>
    <name evidence="2" type="ORF">CB5_LOCUS27281</name>
</gene>
<dbReference type="AlphaFoldDB" id="A0A6V7QLM3"/>
<feature type="coiled-coil region" evidence="1">
    <location>
        <begin position="532"/>
        <end position="559"/>
    </location>
</feature>
<organism evidence="2">
    <name type="scientific">Ananas comosus var. bracteatus</name>
    <name type="common">red pineapple</name>
    <dbReference type="NCBI Taxonomy" id="296719"/>
    <lineage>
        <taxon>Eukaryota</taxon>
        <taxon>Viridiplantae</taxon>
        <taxon>Streptophyta</taxon>
        <taxon>Embryophyta</taxon>
        <taxon>Tracheophyta</taxon>
        <taxon>Spermatophyta</taxon>
        <taxon>Magnoliopsida</taxon>
        <taxon>Liliopsida</taxon>
        <taxon>Poales</taxon>
        <taxon>Bromeliaceae</taxon>
        <taxon>Bromelioideae</taxon>
        <taxon>Ananas</taxon>
    </lineage>
</organism>
<accession>A0A6V7QLM3</accession>
<protein>
    <recommendedName>
        <fullName evidence="3">Aminotransferase-like plant mobile domain-containing protein</fullName>
    </recommendedName>
</protein>
<evidence type="ECO:0000313" key="2">
    <source>
        <dbReference type="EMBL" id="CAD1844070.1"/>
    </source>
</evidence>
<name>A0A6V7QLM3_ANACO</name>
<proteinExistence type="predicted"/>
<dbReference type="EMBL" id="LR862137">
    <property type="protein sequence ID" value="CAD1844070.1"/>
    <property type="molecule type" value="Genomic_DNA"/>
</dbReference>
<evidence type="ECO:0008006" key="3">
    <source>
        <dbReference type="Google" id="ProtNLM"/>
    </source>
</evidence>
<keyword evidence="1" id="KW-0175">Coiled coil</keyword>
<evidence type="ECO:0000256" key="1">
    <source>
        <dbReference type="SAM" id="Coils"/>
    </source>
</evidence>
<sequence length="620" mass="70285">MANFTQGYFIDTGSDNIVLLEPTENTSGAEDVHCLGLCILQGRPSWRGLRILGDGTVLNSLTEWKDDIIQRFKTTLCQRDTIRPEVFVMASKPGEGLKVALALAMLCSIQVALGHMASDPRGPSNSNYRFPIHFWQRGFILTSEITSYNSRRHHQDARKSRIHLWQQDKFVWRPFPFAPSKEGWVHEIVNLVGMMEFPDNIKEYLMSIRHSIIPLRMGNILHAQPYNPHRFARQFGFDQHYARDADNIMRIVLEKPTRLYALWWRSMLEPYFSSRIDSLVEHELNPKKTHKSIPRSLPVESRRGARDISPFAHTAKQNLLAESAHLSLQQTHEIPDVPNSSLLVHNRFEPNIVNDRTAAKRGFPKTRAAETRKDPMLMHQWPRRALQEKKNTYSPMIGNEVEPPLVLASFEEGGRNHNLLIDARAIVADLQGIASPREIEDSIPSRYNPEVDYEPTLSVVVVDEDVSDTNMAVSAHTLIGDESKDNVDDTATTRDLEIKSVNGDDPIAAVGVLSKNMLLKEGSGTGKALTLLDQQRQKVEDLERTLAAARAKEAKLNDEVNTINEYIFRLDTGKDKAVAMMEGAIEEFGATEGSHSMTMEFNHLSNLIKDFEHHCKEFDL</sequence>
<reference evidence="2" key="1">
    <citation type="submission" date="2020-07" db="EMBL/GenBank/DDBJ databases">
        <authorList>
            <person name="Lin J."/>
        </authorList>
    </citation>
    <scope>NUCLEOTIDE SEQUENCE</scope>
</reference>